<evidence type="ECO:0000256" key="3">
    <source>
        <dbReference type="ARBA" id="ARBA00023004"/>
    </source>
</evidence>
<dbReference type="GO" id="GO:0051537">
    <property type="term" value="F:2 iron, 2 sulfur cluster binding"/>
    <property type="evidence" value="ECO:0007669"/>
    <property type="project" value="UniProtKB-KW"/>
</dbReference>
<dbReference type="EMBL" id="OCSU01000003">
    <property type="protein sequence ID" value="SOE89117.1"/>
    <property type="molecule type" value="Genomic_DNA"/>
</dbReference>
<dbReference type="Pfam" id="PF00355">
    <property type="entry name" value="Rieske"/>
    <property type="match status" value="1"/>
</dbReference>
<evidence type="ECO:0000256" key="1">
    <source>
        <dbReference type="ARBA" id="ARBA00022714"/>
    </source>
</evidence>
<dbReference type="GO" id="GO:0046872">
    <property type="term" value="F:metal ion binding"/>
    <property type="evidence" value="ECO:0007669"/>
    <property type="project" value="UniProtKB-KW"/>
</dbReference>
<dbReference type="OrthoDB" id="9800167at2"/>
<evidence type="ECO:0000313" key="6">
    <source>
        <dbReference type="EMBL" id="SOE89117.1"/>
    </source>
</evidence>
<dbReference type="InterPro" id="IPR017941">
    <property type="entry name" value="Rieske_2Fe-2S"/>
</dbReference>
<name>A0A7Z7IGY3_9BURK</name>
<dbReference type="PANTHER" id="PTHR21496">
    <property type="entry name" value="FERREDOXIN-RELATED"/>
    <property type="match status" value="1"/>
</dbReference>
<sequence length="109" mass="11513">MNAADRVIKIVCETGDVAHGCAKRVELEGLPPLAVFNVDGEFYVTDDTCTHGDASLCEGEVEDGIVECPFHQGAFDVRSGKVVSAPCSIPLKTYDVIVTNGTVAVELGE</sequence>
<reference evidence="6 7" key="1">
    <citation type="submission" date="2017-09" db="EMBL/GenBank/DDBJ databases">
        <authorList>
            <person name="Varghese N."/>
            <person name="Submissions S."/>
        </authorList>
    </citation>
    <scope>NUCLEOTIDE SEQUENCE [LARGE SCALE GENOMIC DNA]</scope>
    <source>
        <strain evidence="6 7">OK806</strain>
    </source>
</reference>
<keyword evidence="6" id="KW-0223">Dioxygenase</keyword>
<keyword evidence="3" id="KW-0408">Iron</keyword>
<keyword evidence="2" id="KW-0479">Metal-binding</keyword>
<dbReference type="Proteomes" id="UP000219522">
    <property type="component" value="Unassembled WGS sequence"/>
</dbReference>
<comment type="caution">
    <text evidence="6">The sequence shown here is derived from an EMBL/GenBank/DDBJ whole genome shotgun (WGS) entry which is preliminary data.</text>
</comment>
<protein>
    <submittedName>
        <fullName evidence="6">Ferredoxin subunit of nitrite reductase or a ring-hydroxylating dioxygenase</fullName>
    </submittedName>
</protein>
<feature type="domain" description="Rieske" evidence="5">
    <location>
        <begin position="9"/>
        <end position="105"/>
    </location>
</feature>
<proteinExistence type="predicted"/>
<gene>
    <name evidence="6" type="ORF">SAMN05446927_7779</name>
</gene>
<organism evidence="6 7">
    <name type="scientific">Caballeronia arationis</name>
    <dbReference type="NCBI Taxonomy" id="1777142"/>
    <lineage>
        <taxon>Bacteria</taxon>
        <taxon>Pseudomonadati</taxon>
        <taxon>Pseudomonadota</taxon>
        <taxon>Betaproteobacteria</taxon>
        <taxon>Burkholderiales</taxon>
        <taxon>Burkholderiaceae</taxon>
        <taxon>Caballeronia</taxon>
    </lineage>
</organism>
<dbReference type="SUPFAM" id="SSF50022">
    <property type="entry name" value="ISP domain"/>
    <property type="match status" value="1"/>
</dbReference>
<evidence type="ECO:0000259" key="5">
    <source>
        <dbReference type="PROSITE" id="PS51296"/>
    </source>
</evidence>
<keyword evidence="1" id="KW-0001">2Fe-2S</keyword>
<accession>A0A7Z7IGY3</accession>
<evidence type="ECO:0000256" key="2">
    <source>
        <dbReference type="ARBA" id="ARBA00022723"/>
    </source>
</evidence>
<evidence type="ECO:0000256" key="4">
    <source>
        <dbReference type="ARBA" id="ARBA00023014"/>
    </source>
</evidence>
<dbReference type="Gene3D" id="2.102.10.10">
    <property type="entry name" value="Rieske [2Fe-2S] iron-sulphur domain"/>
    <property type="match status" value="1"/>
</dbReference>
<keyword evidence="6" id="KW-0560">Oxidoreductase</keyword>
<dbReference type="PROSITE" id="PS51296">
    <property type="entry name" value="RIESKE"/>
    <property type="match status" value="1"/>
</dbReference>
<dbReference type="RefSeq" id="WP_087135385.1">
    <property type="nucleotide sequence ID" value="NZ_OCSU01000003.1"/>
</dbReference>
<dbReference type="PANTHER" id="PTHR21496:SF23">
    <property type="entry name" value="3-PHENYLPROPIONATE_CINNAMIC ACID DIOXYGENASE FERREDOXIN SUBUNIT"/>
    <property type="match status" value="1"/>
</dbReference>
<dbReference type="AlphaFoldDB" id="A0A7Z7IGY3"/>
<dbReference type="GO" id="GO:0051213">
    <property type="term" value="F:dioxygenase activity"/>
    <property type="evidence" value="ECO:0007669"/>
    <property type="project" value="UniProtKB-KW"/>
</dbReference>
<keyword evidence="4" id="KW-0411">Iron-sulfur</keyword>
<dbReference type="InterPro" id="IPR036922">
    <property type="entry name" value="Rieske_2Fe-2S_sf"/>
</dbReference>
<dbReference type="CDD" id="cd03528">
    <property type="entry name" value="Rieske_RO_ferredoxin"/>
    <property type="match status" value="1"/>
</dbReference>
<keyword evidence="7" id="KW-1185">Reference proteome</keyword>
<evidence type="ECO:0000313" key="7">
    <source>
        <dbReference type="Proteomes" id="UP000219522"/>
    </source>
</evidence>